<dbReference type="PANTHER" id="PTHR13414">
    <property type="entry name" value="HUEL-CATION TRANSPORTER"/>
    <property type="match status" value="1"/>
</dbReference>
<keyword evidence="4 6" id="KW-1133">Transmembrane helix</keyword>
<dbReference type="InterPro" id="IPR002524">
    <property type="entry name" value="Cation_efflux"/>
</dbReference>
<dbReference type="InterPro" id="IPR036837">
    <property type="entry name" value="Cation_efflux_CTD_sf"/>
</dbReference>
<dbReference type="GO" id="GO:0016020">
    <property type="term" value="C:membrane"/>
    <property type="evidence" value="ECO:0007669"/>
    <property type="project" value="UniProtKB-SubCell"/>
</dbReference>
<comment type="caution">
    <text evidence="9">The sequence shown here is derived from an EMBL/GenBank/DDBJ whole genome shotgun (WGS) entry which is preliminary data.</text>
</comment>
<dbReference type="GO" id="GO:0008324">
    <property type="term" value="F:monoatomic cation transmembrane transporter activity"/>
    <property type="evidence" value="ECO:0007669"/>
    <property type="project" value="InterPro"/>
</dbReference>
<feature type="domain" description="Cation efflux protein cytoplasmic" evidence="8">
    <location>
        <begin position="224"/>
        <end position="297"/>
    </location>
</feature>
<dbReference type="SUPFAM" id="SSF161111">
    <property type="entry name" value="Cation efflux protein transmembrane domain-like"/>
    <property type="match status" value="1"/>
</dbReference>
<comment type="subcellular location">
    <subcellularLocation>
        <location evidence="1">Membrane</location>
        <topology evidence="1">Multi-pass membrane protein</topology>
    </subcellularLocation>
</comment>
<keyword evidence="3 6" id="KW-0812">Transmembrane</keyword>
<dbReference type="SUPFAM" id="SSF160240">
    <property type="entry name" value="Cation efflux protein cytoplasmic domain-like"/>
    <property type="match status" value="1"/>
</dbReference>
<dbReference type="InterPro" id="IPR040177">
    <property type="entry name" value="SLC30A9"/>
</dbReference>
<dbReference type="Gene3D" id="1.20.1510.10">
    <property type="entry name" value="Cation efflux protein transmembrane domain"/>
    <property type="match status" value="1"/>
</dbReference>
<evidence type="ECO:0000259" key="7">
    <source>
        <dbReference type="Pfam" id="PF01545"/>
    </source>
</evidence>
<dbReference type="InterPro" id="IPR058533">
    <property type="entry name" value="Cation_efflux_TM"/>
</dbReference>
<proteinExistence type="predicted"/>
<feature type="domain" description="Cation efflux protein transmembrane" evidence="7">
    <location>
        <begin position="11"/>
        <end position="217"/>
    </location>
</feature>
<dbReference type="NCBIfam" id="TIGR01297">
    <property type="entry name" value="CDF"/>
    <property type="match status" value="1"/>
</dbReference>
<evidence type="ECO:0000256" key="1">
    <source>
        <dbReference type="ARBA" id="ARBA00004141"/>
    </source>
</evidence>
<feature type="transmembrane region" description="Helical" evidence="6">
    <location>
        <begin position="77"/>
        <end position="97"/>
    </location>
</feature>
<feature type="transmembrane region" description="Helical" evidence="6">
    <location>
        <begin position="109"/>
        <end position="130"/>
    </location>
</feature>
<evidence type="ECO:0000256" key="3">
    <source>
        <dbReference type="ARBA" id="ARBA00022692"/>
    </source>
</evidence>
<dbReference type="Gene3D" id="3.30.70.1350">
    <property type="entry name" value="Cation efflux protein, cytoplasmic domain"/>
    <property type="match status" value="1"/>
</dbReference>
<accession>A0A7W7SX47</accession>
<protein>
    <submittedName>
        <fullName evidence="9">Cation diffusion facilitator family transporter</fullName>
    </submittedName>
</protein>
<feature type="transmembrane region" description="Helical" evidence="6">
    <location>
        <begin position="160"/>
        <end position="183"/>
    </location>
</feature>
<sequence length="316" mass="33001">MAAEGSTKAVLTALIANLGIAISKFVAAGITGSASMLAEGVHSVADSTNQALLLVGGKRARRAPSALHPFGYARERYIYAFIVAIILFTIGGLYALYEGYHKISDPHELTSPLIAVVVLLIAIGLESYALRTAVQEANKIRGDRGWVSFIRHARSPELPVILLEDAGALLGLVFALAGVGLSVLTGNAIFDGIGTLCIGVLLVTIAVVLAIEIKSLLIGESALPEEVTAIHSALLATPGVGRVIHLRTLHLGPDELLVAGKIAIDAQQSGADIAAVIDDAEARLRQALPITSIVYLEPDIYRRPASSSVGSPTPTQ</sequence>
<evidence type="ECO:0000256" key="4">
    <source>
        <dbReference type="ARBA" id="ARBA00022989"/>
    </source>
</evidence>
<evidence type="ECO:0000256" key="6">
    <source>
        <dbReference type="SAM" id="Phobius"/>
    </source>
</evidence>
<evidence type="ECO:0000259" key="8">
    <source>
        <dbReference type="Pfam" id="PF16916"/>
    </source>
</evidence>
<dbReference type="RefSeq" id="WP_184538972.1">
    <property type="nucleotide sequence ID" value="NZ_JACHJW010000001.1"/>
</dbReference>
<name>A0A7W7SX47_9ACTN</name>
<evidence type="ECO:0000313" key="10">
    <source>
        <dbReference type="Proteomes" id="UP000578819"/>
    </source>
</evidence>
<dbReference type="Pfam" id="PF16916">
    <property type="entry name" value="ZT_dimer"/>
    <property type="match status" value="1"/>
</dbReference>
<evidence type="ECO:0000256" key="5">
    <source>
        <dbReference type="ARBA" id="ARBA00023136"/>
    </source>
</evidence>
<keyword evidence="5 6" id="KW-0472">Membrane</keyword>
<dbReference type="EMBL" id="JACHJW010000001">
    <property type="protein sequence ID" value="MBB4962617.1"/>
    <property type="molecule type" value="Genomic_DNA"/>
</dbReference>
<reference evidence="9 10" key="1">
    <citation type="submission" date="2020-08" db="EMBL/GenBank/DDBJ databases">
        <title>Sequencing the genomes of 1000 actinobacteria strains.</title>
        <authorList>
            <person name="Klenk H.-P."/>
        </authorList>
    </citation>
    <scope>NUCLEOTIDE SEQUENCE [LARGE SCALE GENOMIC DNA]</scope>
    <source>
        <strain evidence="9 10">DSM 45886</strain>
    </source>
</reference>
<dbReference type="GO" id="GO:0006829">
    <property type="term" value="P:zinc ion transport"/>
    <property type="evidence" value="ECO:0007669"/>
    <property type="project" value="InterPro"/>
</dbReference>
<feature type="transmembrane region" description="Helical" evidence="6">
    <location>
        <begin position="189"/>
        <end position="211"/>
    </location>
</feature>
<evidence type="ECO:0000256" key="2">
    <source>
        <dbReference type="ARBA" id="ARBA00022448"/>
    </source>
</evidence>
<gene>
    <name evidence="9" type="ORF">FHR38_006350</name>
</gene>
<dbReference type="Proteomes" id="UP000578819">
    <property type="component" value="Unassembled WGS sequence"/>
</dbReference>
<evidence type="ECO:0000313" key="9">
    <source>
        <dbReference type="EMBL" id="MBB4962617.1"/>
    </source>
</evidence>
<keyword evidence="2" id="KW-0813">Transport</keyword>
<dbReference type="InterPro" id="IPR027470">
    <property type="entry name" value="Cation_efflux_CTD"/>
</dbReference>
<organism evidence="9 10">
    <name type="scientific">Micromonospora polyrhachis</name>
    <dbReference type="NCBI Taxonomy" id="1282883"/>
    <lineage>
        <taxon>Bacteria</taxon>
        <taxon>Bacillati</taxon>
        <taxon>Actinomycetota</taxon>
        <taxon>Actinomycetes</taxon>
        <taxon>Micromonosporales</taxon>
        <taxon>Micromonosporaceae</taxon>
        <taxon>Micromonospora</taxon>
    </lineage>
</organism>
<dbReference type="PANTHER" id="PTHR13414:SF9">
    <property type="entry name" value="PROTON-COUPLED ZINC ANTIPORTER SLC30A9, MITOCHONDRIAL"/>
    <property type="match status" value="1"/>
</dbReference>
<dbReference type="AlphaFoldDB" id="A0A7W7SX47"/>
<keyword evidence="10" id="KW-1185">Reference proteome</keyword>
<dbReference type="Pfam" id="PF01545">
    <property type="entry name" value="Cation_efflux"/>
    <property type="match status" value="1"/>
</dbReference>
<dbReference type="InterPro" id="IPR027469">
    <property type="entry name" value="Cation_efflux_TMD_sf"/>
</dbReference>